<evidence type="ECO:0000256" key="4">
    <source>
        <dbReference type="ARBA" id="ARBA00022801"/>
    </source>
</evidence>
<gene>
    <name evidence="11" type="ORF">INT45_013806</name>
</gene>
<evidence type="ECO:0000256" key="8">
    <source>
        <dbReference type="ARBA" id="ARBA00040531"/>
    </source>
</evidence>
<evidence type="ECO:0000259" key="10">
    <source>
        <dbReference type="Pfam" id="PF01612"/>
    </source>
</evidence>
<accession>A0A8H7V3U3</accession>
<dbReference type="EMBL" id="JAEPRB010001668">
    <property type="protein sequence ID" value="KAG2202358.1"/>
    <property type="molecule type" value="Genomic_DNA"/>
</dbReference>
<keyword evidence="7" id="KW-0539">Nucleus</keyword>
<comment type="subcellular location">
    <subcellularLocation>
        <location evidence="1">Nucleus</location>
    </subcellularLocation>
</comment>
<keyword evidence="12" id="KW-1185">Reference proteome</keyword>
<sequence length="343" mass="38770">SPRKVAIIQIAYKDIIFIISIHQYNYIPPSLIDLLKSPQVLKTGRNVTGDLNKLKRDYGLSYCPGTALELGSFCRKRGYIDNGTASLSEIAESVLGSKLKKQNRDSNWEAQDLSSPQLYYAALDAWVSLAIYTKLANVRTIGKLVQNPAPKEAFVSVYPSDQWSYPVAFGVVIKSSSNQQDTSNSDNTTAIELNLPPPDLVGDLQSSSDLWSCSESIPDFQEEEEDVVCGHSTSSTVVTELNNLKNTSSRSYIENHCQEQQCTPQQQIQQHPRVLKDIYHFMALIKVPKTHILAREFTRRLRDAMFVVDPDDRSQVEKYLNKKGLKWNDILDTNPSWILRRVK</sequence>
<feature type="non-terminal residue" evidence="11">
    <location>
        <position position="1"/>
    </location>
</feature>
<proteinExistence type="predicted"/>
<dbReference type="GO" id="GO:0046872">
    <property type="term" value="F:metal ion binding"/>
    <property type="evidence" value="ECO:0007669"/>
    <property type="project" value="UniProtKB-KW"/>
</dbReference>
<evidence type="ECO:0000313" key="11">
    <source>
        <dbReference type="EMBL" id="KAG2202358.1"/>
    </source>
</evidence>
<evidence type="ECO:0000256" key="2">
    <source>
        <dbReference type="ARBA" id="ARBA00022722"/>
    </source>
</evidence>
<dbReference type="Gene3D" id="3.30.420.10">
    <property type="entry name" value="Ribonuclease H-like superfamily/Ribonuclease H"/>
    <property type="match status" value="1"/>
</dbReference>
<evidence type="ECO:0000256" key="9">
    <source>
        <dbReference type="ARBA" id="ARBA00042761"/>
    </source>
</evidence>
<keyword evidence="4" id="KW-0378">Hydrolase</keyword>
<name>A0A8H7V3U3_9FUNG</name>
<keyword evidence="5" id="KW-0269">Exonuclease</keyword>
<evidence type="ECO:0000256" key="6">
    <source>
        <dbReference type="ARBA" id="ARBA00022842"/>
    </source>
</evidence>
<dbReference type="InterPro" id="IPR012337">
    <property type="entry name" value="RNaseH-like_sf"/>
</dbReference>
<evidence type="ECO:0000313" key="12">
    <source>
        <dbReference type="Proteomes" id="UP000646827"/>
    </source>
</evidence>
<dbReference type="GO" id="GO:0005634">
    <property type="term" value="C:nucleus"/>
    <property type="evidence" value="ECO:0007669"/>
    <property type="project" value="UniProtKB-SubCell"/>
</dbReference>
<evidence type="ECO:0000256" key="5">
    <source>
        <dbReference type="ARBA" id="ARBA00022839"/>
    </source>
</evidence>
<dbReference type="GO" id="GO:0003676">
    <property type="term" value="F:nucleic acid binding"/>
    <property type="evidence" value="ECO:0007669"/>
    <property type="project" value="InterPro"/>
</dbReference>
<protein>
    <recommendedName>
        <fullName evidence="8">3'-5' exonuclease</fullName>
    </recommendedName>
    <alternativeName>
        <fullName evidence="9">Werner Syndrome-like exonuclease</fullName>
    </alternativeName>
</protein>
<dbReference type="InterPro" id="IPR002562">
    <property type="entry name" value="3'-5'_exonuclease_dom"/>
</dbReference>
<dbReference type="Pfam" id="PF01612">
    <property type="entry name" value="DNA_pol_A_exo1"/>
    <property type="match status" value="1"/>
</dbReference>
<dbReference type="GO" id="GO:0006139">
    <property type="term" value="P:nucleobase-containing compound metabolic process"/>
    <property type="evidence" value="ECO:0007669"/>
    <property type="project" value="InterPro"/>
</dbReference>
<keyword evidence="2" id="KW-0540">Nuclease</keyword>
<dbReference type="AlphaFoldDB" id="A0A8H7V3U3"/>
<dbReference type="InterPro" id="IPR036397">
    <property type="entry name" value="RNaseH_sf"/>
</dbReference>
<feature type="non-terminal residue" evidence="11">
    <location>
        <position position="343"/>
    </location>
</feature>
<evidence type="ECO:0000256" key="7">
    <source>
        <dbReference type="ARBA" id="ARBA00023242"/>
    </source>
</evidence>
<evidence type="ECO:0000256" key="1">
    <source>
        <dbReference type="ARBA" id="ARBA00004123"/>
    </source>
</evidence>
<dbReference type="Proteomes" id="UP000646827">
    <property type="component" value="Unassembled WGS sequence"/>
</dbReference>
<dbReference type="PANTHER" id="PTHR13620:SF109">
    <property type="entry name" value="3'-5' EXONUCLEASE"/>
    <property type="match status" value="1"/>
</dbReference>
<dbReference type="SUPFAM" id="SSF53098">
    <property type="entry name" value="Ribonuclease H-like"/>
    <property type="match status" value="1"/>
</dbReference>
<comment type="caution">
    <text evidence="11">The sequence shown here is derived from an EMBL/GenBank/DDBJ whole genome shotgun (WGS) entry which is preliminary data.</text>
</comment>
<dbReference type="CDD" id="cd06141">
    <property type="entry name" value="WRN_exo"/>
    <property type="match status" value="1"/>
</dbReference>
<dbReference type="GO" id="GO:0008408">
    <property type="term" value="F:3'-5' exonuclease activity"/>
    <property type="evidence" value="ECO:0007669"/>
    <property type="project" value="InterPro"/>
</dbReference>
<feature type="domain" description="3'-5' exonuclease" evidence="10">
    <location>
        <begin position="4"/>
        <end position="137"/>
    </location>
</feature>
<keyword evidence="3" id="KW-0479">Metal-binding</keyword>
<dbReference type="OrthoDB" id="2290812at2759"/>
<dbReference type="PANTHER" id="PTHR13620">
    <property type="entry name" value="3-5 EXONUCLEASE"/>
    <property type="match status" value="1"/>
</dbReference>
<reference evidence="11 12" key="1">
    <citation type="submission" date="2020-12" db="EMBL/GenBank/DDBJ databases">
        <title>Metabolic potential, ecology and presence of endohyphal bacteria is reflected in genomic diversity of Mucoromycotina.</title>
        <authorList>
            <person name="Muszewska A."/>
            <person name="Okrasinska A."/>
            <person name="Steczkiewicz K."/>
            <person name="Drgas O."/>
            <person name="Orlowska M."/>
            <person name="Perlinska-Lenart U."/>
            <person name="Aleksandrzak-Piekarczyk T."/>
            <person name="Szatraj K."/>
            <person name="Zielenkiewicz U."/>
            <person name="Pilsyk S."/>
            <person name="Malc E."/>
            <person name="Mieczkowski P."/>
            <person name="Kruszewska J.S."/>
            <person name="Biernat P."/>
            <person name="Pawlowska J."/>
        </authorList>
    </citation>
    <scope>NUCLEOTIDE SEQUENCE [LARGE SCALE GENOMIC DNA]</scope>
    <source>
        <strain evidence="11 12">CBS 142.35</strain>
    </source>
</reference>
<organism evidence="11 12">
    <name type="scientific">Circinella minor</name>
    <dbReference type="NCBI Taxonomy" id="1195481"/>
    <lineage>
        <taxon>Eukaryota</taxon>
        <taxon>Fungi</taxon>
        <taxon>Fungi incertae sedis</taxon>
        <taxon>Mucoromycota</taxon>
        <taxon>Mucoromycotina</taxon>
        <taxon>Mucoromycetes</taxon>
        <taxon>Mucorales</taxon>
        <taxon>Lichtheimiaceae</taxon>
        <taxon>Circinella</taxon>
    </lineage>
</organism>
<evidence type="ECO:0000256" key="3">
    <source>
        <dbReference type="ARBA" id="ARBA00022723"/>
    </source>
</evidence>
<dbReference type="InterPro" id="IPR051132">
    <property type="entry name" value="3-5_Exonuclease_domain"/>
</dbReference>
<keyword evidence="6" id="KW-0460">Magnesium</keyword>